<gene>
    <name evidence="1" type="ORF">VTL71DRAFT_10812</name>
</gene>
<evidence type="ECO:0000313" key="1">
    <source>
        <dbReference type="EMBL" id="KAL2073486.1"/>
    </source>
</evidence>
<accession>A0ABR4CWE2</accession>
<proteinExistence type="predicted"/>
<name>A0ABR4CWE2_9HELO</name>
<comment type="caution">
    <text evidence="1">The sequence shown here is derived from an EMBL/GenBank/DDBJ whole genome shotgun (WGS) entry which is preliminary data.</text>
</comment>
<protein>
    <submittedName>
        <fullName evidence="1">Uncharacterized protein</fullName>
    </submittedName>
</protein>
<dbReference type="Proteomes" id="UP001595075">
    <property type="component" value="Unassembled WGS sequence"/>
</dbReference>
<organism evidence="1 2">
    <name type="scientific">Oculimacula yallundae</name>
    <dbReference type="NCBI Taxonomy" id="86028"/>
    <lineage>
        <taxon>Eukaryota</taxon>
        <taxon>Fungi</taxon>
        <taxon>Dikarya</taxon>
        <taxon>Ascomycota</taxon>
        <taxon>Pezizomycotina</taxon>
        <taxon>Leotiomycetes</taxon>
        <taxon>Helotiales</taxon>
        <taxon>Ploettnerulaceae</taxon>
        <taxon>Oculimacula</taxon>
    </lineage>
</organism>
<sequence>MNITIYFLGGLSGLSTHQTRTLFSRVGGEKPKAFENGSNPNTELCQGVRIFPYLPYLDQSPVQDFDTTAAMMEYGERKFPTFDEEQKTFLAEPFQAVPSQVAQWRDFDICGRVRLNLQSPQLLARTF</sequence>
<reference evidence="1 2" key="1">
    <citation type="journal article" date="2024" name="Commun. Biol.">
        <title>Comparative genomic analysis of thermophilic fungi reveals convergent evolutionary adaptations and gene losses.</title>
        <authorList>
            <person name="Steindorff A.S."/>
            <person name="Aguilar-Pontes M.V."/>
            <person name="Robinson A.J."/>
            <person name="Andreopoulos B."/>
            <person name="LaButti K."/>
            <person name="Kuo A."/>
            <person name="Mondo S."/>
            <person name="Riley R."/>
            <person name="Otillar R."/>
            <person name="Haridas S."/>
            <person name="Lipzen A."/>
            <person name="Grimwood J."/>
            <person name="Schmutz J."/>
            <person name="Clum A."/>
            <person name="Reid I.D."/>
            <person name="Moisan M.C."/>
            <person name="Butler G."/>
            <person name="Nguyen T.T.M."/>
            <person name="Dewar K."/>
            <person name="Conant G."/>
            <person name="Drula E."/>
            <person name="Henrissat B."/>
            <person name="Hansel C."/>
            <person name="Singer S."/>
            <person name="Hutchinson M.I."/>
            <person name="de Vries R.P."/>
            <person name="Natvig D.O."/>
            <person name="Powell A.J."/>
            <person name="Tsang A."/>
            <person name="Grigoriev I.V."/>
        </authorList>
    </citation>
    <scope>NUCLEOTIDE SEQUENCE [LARGE SCALE GENOMIC DNA]</scope>
    <source>
        <strain evidence="1 2">CBS 494.80</strain>
    </source>
</reference>
<evidence type="ECO:0000313" key="2">
    <source>
        <dbReference type="Proteomes" id="UP001595075"/>
    </source>
</evidence>
<keyword evidence="2" id="KW-1185">Reference proteome</keyword>
<dbReference type="EMBL" id="JAZHXI010000003">
    <property type="protein sequence ID" value="KAL2073486.1"/>
    <property type="molecule type" value="Genomic_DNA"/>
</dbReference>